<gene>
    <name evidence="4" type="ORF">PCOR1329_LOCUS36211</name>
</gene>
<sequence>MTGPTVTCSACHAPVHSHCVARRMGCMARTSCANEMDFAFANHQAQQRMATSSAGFGRFMSAGGQCAGQAIGAVATGAAGGAARLATGSASGAVSATRGTREVADAMAEFSRTRAEMEALREENARLRGGSAAPAQGGHATPSSPERLAEEIAEAQDEGIDAVCGADWSQAGGPAASGAGDSAAEIHEVRAASVPANTSAEHVEEFSVKDSAQLLKPTPRLQDIQEVVILMVVVYLEALGRLEEASGVFLEVSHMAALDSEDVDWATQAGTPMESAAVASDYQVDLVAEVGGPKRDASLESTLAKMKAADLPHSAWKGSLAAKPGILEHGIQRASLDLGGTHHLVERHWSQVPGVVVETHETYLRHRPLDRPAIRPMQPAQLPLNEADAVNFHSVELRLPGLLLAPMPEDVKQDHALQQVSKGRHVDVTATYDELQRWKFSANRLATIGVAAPDPSVQLSPLKAIAHKMLESNEAQVDELWRYLSAEAREFADAVPQKAKAKAKAEKGKNGKLQDVKLCTFLSTPGGCSKGKQCTWHHPKLSPSVRNELLGLMQMGAGAPAGQADAEFWNASDPRAKMVTIKAKMMIANGERYLLAGTGATHELRGAKDFGDLGDDARTAQPETATGSHNARMVGDAVFVLGEHLQRLFSLASYAETTGLEMEWNPRRRGAHVGNDFVDLHRGNGSIYISEKTADILRAARRAHLREKFRASTAALAISLRTGDTGRMAQHFLLGTFSVATAADMQKRAHREGEAREAAGVPDDAPEMGAIGVSVDDDVGQLAARVAAASEVSELGELRLRSDRPGLMAAKPAHVPGHPQDEEGPAEAEVAPEIDGAGSEQAKTRHFVAPLENKRFETCKKGLGWILATIRSEFEGANAARRIHGDRASELAGTKSKEHFAKQGILVTSAPGREPNNNPRADKGIGLVKLRARAMLLSFPDPRDRQDLWPLAVQHAAWCSRSALE</sequence>
<evidence type="ECO:0000256" key="1">
    <source>
        <dbReference type="PROSITE-ProRule" id="PRU00723"/>
    </source>
</evidence>
<keyword evidence="1" id="KW-0862">Zinc</keyword>
<dbReference type="PROSITE" id="PS50103">
    <property type="entry name" value="ZF_C3H1"/>
    <property type="match status" value="1"/>
</dbReference>
<keyword evidence="5" id="KW-1185">Reference proteome</keyword>
<comment type="caution">
    <text evidence="4">The sequence shown here is derived from an EMBL/GenBank/DDBJ whole genome shotgun (WGS) entry which is preliminary data.</text>
</comment>
<dbReference type="Proteomes" id="UP001189429">
    <property type="component" value="Unassembled WGS sequence"/>
</dbReference>
<name>A0ABN9T730_9DINO</name>
<proteinExistence type="predicted"/>
<evidence type="ECO:0000256" key="2">
    <source>
        <dbReference type="SAM" id="MobiDB-lite"/>
    </source>
</evidence>
<evidence type="ECO:0000313" key="4">
    <source>
        <dbReference type="EMBL" id="CAK0840871.1"/>
    </source>
</evidence>
<evidence type="ECO:0000259" key="3">
    <source>
        <dbReference type="PROSITE" id="PS50103"/>
    </source>
</evidence>
<feature type="region of interest" description="Disordered" evidence="2">
    <location>
        <begin position="124"/>
        <end position="147"/>
    </location>
</feature>
<dbReference type="EMBL" id="CAUYUJ010014406">
    <property type="protein sequence ID" value="CAK0840871.1"/>
    <property type="molecule type" value="Genomic_DNA"/>
</dbReference>
<protein>
    <recommendedName>
        <fullName evidence="3">C3H1-type domain-containing protein</fullName>
    </recommendedName>
</protein>
<accession>A0ABN9T730</accession>
<reference evidence="4" key="1">
    <citation type="submission" date="2023-10" db="EMBL/GenBank/DDBJ databases">
        <authorList>
            <person name="Chen Y."/>
            <person name="Shah S."/>
            <person name="Dougan E. K."/>
            <person name="Thang M."/>
            <person name="Chan C."/>
        </authorList>
    </citation>
    <scope>NUCLEOTIDE SEQUENCE [LARGE SCALE GENOMIC DNA]</scope>
</reference>
<keyword evidence="1" id="KW-0863">Zinc-finger</keyword>
<feature type="domain" description="C3H1-type" evidence="3">
    <location>
        <begin position="513"/>
        <end position="541"/>
    </location>
</feature>
<dbReference type="InterPro" id="IPR000571">
    <property type="entry name" value="Znf_CCCH"/>
</dbReference>
<evidence type="ECO:0000313" key="5">
    <source>
        <dbReference type="Proteomes" id="UP001189429"/>
    </source>
</evidence>
<feature type="zinc finger region" description="C3H1-type" evidence="1">
    <location>
        <begin position="513"/>
        <end position="541"/>
    </location>
</feature>
<keyword evidence="1" id="KW-0479">Metal-binding</keyword>
<organism evidence="4 5">
    <name type="scientific">Prorocentrum cordatum</name>
    <dbReference type="NCBI Taxonomy" id="2364126"/>
    <lineage>
        <taxon>Eukaryota</taxon>
        <taxon>Sar</taxon>
        <taxon>Alveolata</taxon>
        <taxon>Dinophyceae</taxon>
        <taxon>Prorocentrales</taxon>
        <taxon>Prorocentraceae</taxon>
        <taxon>Prorocentrum</taxon>
    </lineage>
</organism>